<organism evidence="5 6">
    <name type="scientific">Daejeonella rubra</name>
    <dbReference type="NCBI Taxonomy" id="990371"/>
    <lineage>
        <taxon>Bacteria</taxon>
        <taxon>Pseudomonadati</taxon>
        <taxon>Bacteroidota</taxon>
        <taxon>Sphingobacteriia</taxon>
        <taxon>Sphingobacteriales</taxon>
        <taxon>Sphingobacteriaceae</taxon>
        <taxon>Daejeonella</taxon>
    </lineage>
</organism>
<gene>
    <name evidence="5" type="ORF">SAMN05421813_11967</name>
</gene>
<dbReference type="STRING" id="990371.SAMN05421813_11967"/>
<dbReference type="InterPro" id="IPR008854">
    <property type="entry name" value="TPMT"/>
</dbReference>
<dbReference type="GO" id="GO:0032259">
    <property type="term" value="P:methylation"/>
    <property type="evidence" value="ECO:0007669"/>
    <property type="project" value="UniProtKB-KW"/>
</dbReference>
<accession>A0A1G9V834</accession>
<proteinExistence type="predicted"/>
<dbReference type="AlphaFoldDB" id="A0A1G9V834"/>
<keyword evidence="2 5" id="KW-0489">Methyltransferase</keyword>
<dbReference type="CDD" id="cd02440">
    <property type="entry name" value="AdoMet_MTases"/>
    <property type="match status" value="1"/>
</dbReference>
<name>A0A1G9V834_9SPHI</name>
<sequence length="205" mass="23235">MENKQNLDGSTPKELGQSFWNDQYIANTTGWDLGQVSPPLKAYIDQLTNKDIKILIPGCGNSYEAEYLLKMGFTNVSLIDIAPDLVERLKAKFKSEPHIKIILGDFFSQEGEYDLILEQTFFCALDPGLRKSYVEQMKNLLKKGGKLAGVLFVKEFEQAGPPFGGSKEEYKLLFENDFDLQVFESCYNSFAKRAGTEMFVVLQKK</sequence>
<keyword evidence="3 5" id="KW-0808">Transferase</keyword>
<dbReference type="SUPFAM" id="SSF53335">
    <property type="entry name" value="S-adenosyl-L-methionine-dependent methyltransferases"/>
    <property type="match status" value="1"/>
</dbReference>
<dbReference type="RefSeq" id="WP_090705529.1">
    <property type="nucleotide sequence ID" value="NZ_FNHH01000019.1"/>
</dbReference>
<dbReference type="Pfam" id="PF05724">
    <property type="entry name" value="TPMT"/>
    <property type="match status" value="1"/>
</dbReference>
<dbReference type="OrthoDB" id="9778208at2"/>
<evidence type="ECO:0000313" key="5">
    <source>
        <dbReference type="EMBL" id="SDM68378.1"/>
    </source>
</evidence>
<keyword evidence="6" id="KW-1185">Reference proteome</keyword>
<dbReference type="Gene3D" id="3.40.50.150">
    <property type="entry name" value="Vaccinia Virus protein VP39"/>
    <property type="match status" value="1"/>
</dbReference>
<protein>
    <submittedName>
        <fullName evidence="5">Thiopurine S-methyltransferase (TPMT)</fullName>
    </submittedName>
</protein>
<dbReference type="PANTHER" id="PTHR32183">
    <property type="match status" value="1"/>
</dbReference>
<evidence type="ECO:0000256" key="4">
    <source>
        <dbReference type="ARBA" id="ARBA00022691"/>
    </source>
</evidence>
<dbReference type="Proteomes" id="UP000199226">
    <property type="component" value="Unassembled WGS sequence"/>
</dbReference>
<keyword evidence="1" id="KW-0597">Phosphoprotein</keyword>
<keyword evidence="4" id="KW-0949">S-adenosyl-L-methionine</keyword>
<evidence type="ECO:0000313" key="6">
    <source>
        <dbReference type="Proteomes" id="UP000199226"/>
    </source>
</evidence>
<dbReference type="EMBL" id="FNHH01000019">
    <property type="protein sequence ID" value="SDM68378.1"/>
    <property type="molecule type" value="Genomic_DNA"/>
</dbReference>
<dbReference type="GO" id="GO:0008757">
    <property type="term" value="F:S-adenosylmethionine-dependent methyltransferase activity"/>
    <property type="evidence" value="ECO:0007669"/>
    <property type="project" value="InterPro"/>
</dbReference>
<evidence type="ECO:0000256" key="1">
    <source>
        <dbReference type="ARBA" id="ARBA00022553"/>
    </source>
</evidence>
<reference evidence="6" key="1">
    <citation type="submission" date="2016-10" db="EMBL/GenBank/DDBJ databases">
        <authorList>
            <person name="Varghese N."/>
            <person name="Submissions S."/>
        </authorList>
    </citation>
    <scope>NUCLEOTIDE SEQUENCE [LARGE SCALE GENOMIC DNA]</scope>
    <source>
        <strain evidence="6">DSM 24536</strain>
    </source>
</reference>
<dbReference type="PANTHER" id="PTHR32183:SF6">
    <property type="entry name" value="CYSTEINE SULFINATE DESULFINASE_CYSTEINE DESULFURASE AND RELATED ENZYMES"/>
    <property type="match status" value="1"/>
</dbReference>
<dbReference type="PROSITE" id="PS51585">
    <property type="entry name" value="SAM_MT_TPMT"/>
    <property type="match status" value="1"/>
</dbReference>
<evidence type="ECO:0000256" key="3">
    <source>
        <dbReference type="ARBA" id="ARBA00022679"/>
    </source>
</evidence>
<dbReference type="InterPro" id="IPR029063">
    <property type="entry name" value="SAM-dependent_MTases_sf"/>
</dbReference>
<evidence type="ECO:0000256" key="2">
    <source>
        <dbReference type="ARBA" id="ARBA00022603"/>
    </source>
</evidence>